<protein>
    <submittedName>
        <fullName evidence="1">Uncharacterized protein</fullName>
    </submittedName>
</protein>
<gene>
    <name evidence="1" type="ORF">MRB53_021307</name>
</gene>
<comment type="caution">
    <text evidence="1">The sequence shown here is derived from an EMBL/GenBank/DDBJ whole genome shotgun (WGS) entry which is preliminary data.</text>
</comment>
<accession>A0ACC2L3U1</accession>
<evidence type="ECO:0000313" key="1">
    <source>
        <dbReference type="EMBL" id="KAJ8628000.1"/>
    </source>
</evidence>
<organism evidence="1 2">
    <name type="scientific">Persea americana</name>
    <name type="common">Avocado</name>
    <dbReference type="NCBI Taxonomy" id="3435"/>
    <lineage>
        <taxon>Eukaryota</taxon>
        <taxon>Viridiplantae</taxon>
        <taxon>Streptophyta</taxon>
        <taxon>Embryophyta</taxon>
        <taxon>Tracheophyta</taxon>
        <taxon>Spermatophyta</taxon>
        <taxon>Magnoliopsida</taxon>
        <taxon>Magnoliidae</taxon>
        <taxon>Laurales</taxon>
        <taxon>Lauraceae</taxon>
        <taxon>Persea</taxon>
    </lineage>
</organism>
<sequence>MVRPISAKSNLALPIEEGNSHFQLWKNIMKFSVILGTGGSGLKVAMLLGALSRIEQLVSHHARRTAPYAVRHYLAHEKTCLVKSSRFTLLSSIIQENQKAMFAFRYKPINFFFVFSCIQLFLGIKSIATASPIFSNCSAVQSFYNFTIGEEPDRIYGLFQCRGDINLEQCKSCLQTSSTEIKQTCPSTTQGVVWYDFCLVQYSDQNFFGLIQTDGFYFYNDKFSNKPYGQPDKALELVTNLLQQVPSRPFMFATAASPPDAIYSLVQCTMDVSKDGCKKCLQAVIQRIKLCCSSKRGWRYFAPSCSVRYETYLFFNGTKDREELERPYCPNDVSAVNLVFNTNLNQLLLTLTTNAPASGFFSSSFGHDPDLVYGLVLCRGDLDLTSCQECLNIAWNDLTEACPNKTQAILWYRRCQLRYSNESFFGTADAEGIYIANGVDDNIGNQSQSLEVIYRLVKTASEEKLMFASDELRVNESERRYYYAQCTRDLNSSACHDCLKELIQEVMKCCINKKGWIYLAASCNMRYEASAFLNINKVVPPVTQPNPSPQLIPATSPIPPKGVVPGNGSKEGKKAKNSRVLAIGISVAFLGFVLLGCCIFYLLCGRKKPKKERKQQQSQDGLLDNLGPPTGTDLLNTNISGGSQMETQELPLISLDTILHATNKFSFENKLGEGGFGTVYKVMIMSRHSN</sequence>
<reference evidence="1 2" key="1">
    <citation type="journal article" date="2022" name="Hortic Res">
        <title>A haplotype resolved chromosomal level avocado genome allows analysis of novel avocado genes.</title>
        <authorList>
            <person name="Nath O."/>
            <person name="Fletcher S.J."/>
            <person name="Hayward A."/>
            <person name="Shaw L.M."/>
            <person name="Masouleh A.K."/>
            <person name="Furtado A."/>
            <person name="Henry R.J."/>
            <person name="Mitter N."/>
        </authorList>
    </citation>
    <scope>NUCLEOTIDE SEQUENCE [LARGE SCALE GENOMIC DNA]</scope>
    <source>
        <strain evidence="2">cv. Hass</strain>
    </source>
</reference>
<proteinExistence type="predicted"/>
<name>A0ACC2L3U1_PERAE</name>
<evidence type="ECO:0000313" key="2">
    <source>
        <dbReference type="Proteomes" id="UP001234297"/>
    </source>
</evidence>
<keyword evidence="2" id="KW-1185">Reference proteome</keyword>
<dbReference type="EMBL" id="CM056814">
    <property type="protein sequence ID" value="KAJ8628000.1"/>
    <property type="molecule type" value="Genomic_DNA"/>
</dbReference>
<dbReference type="Proteomes" id="UP001234297">
    <property type="component" value="Chromosome 6"/>
</dbReference>